<dbReference type="GO" id="GO:0005509">
    <property type="term" value="F:calcium ion binding"/>
    <property type="evidence" value="ECO:0007669"/>
    <property type="project" value="InterPro"/>
</dbReference>
<dbReference type="PROSITE" id="PS50222">
    <property type="entry name" value="EF_HAND_2"/>
    <property type="match status" value="9"/>
</dbReference>
<proteinExistence type="predicted"/>
<dbReference type="PANTHER" id="PTHR34524:SF6">
    <property type="entry name" value="CALCYPHOSINE LIKE"/>
    <property type="match status" value="1"/>
</dbReference>
<keyword evidence="7" id="KW-1185">Reference proteome</keyword>
<dbReference type="SUPFAM" id="SSF47473">
    <property type="entry name" value="EF-hand"/>
    <property type="match status" value="3"/>
</dbReference>
<protein>
    <recommendedName>
        <fullName evidence="5">EF-hand domain-containing protein</fullName>
    </recommendedName>
</protein>
<feature type="domain" description="EF-hand" evidence="5">
    <location>
        <begin position="97"/>
        <end position="132"/>
    </location>
</feature>
<feature type="domain" description="EF-hand" evidence="5">
    <location>
        <begin position="377"/>
        <end position="412"/>
    </location>
</feature>
<dbReference type="Gene3D" id="1.10.238.10">
    <property type="entry name" value="EF-hand"/>
    <property type="match status" value="5"/>
</dbReference>
<feature type="domain" description="EF-hand" evidence="5">
    <location>
        <begin position="416"/>
        <end position="451"/>
    </location>
</feature>
<dbReference type="InterPro" id="IPR002048">
    <property type="entry name" value="EF_hand_dom"/>
</dbReference>
<keyword evidence="2" id="KW-0677">Repeat</keyword>
<gene>
    <name evidence="6" type="ORF">CYMTET_10048</name>
</gene>
<feature type="region of interest" description="Disordered" evidence="4">
    <location>
        <begin position="564"/>
        <end position="584"/>
    </location>
</feature>
<dbReference type="EMBL" id="LGRX02003460">
    <property type="protein sequence ID" value="KAK3282210.1"/>
    <property type="molecule type" value="Genomic_DNA"/>
</dbReference>
<dbReference type="InterPro" id="IPR011992">
    <property type="entry name" value="EF-hand-dom_pair"/>
</dbReference>
<feature type="compositionally biased region" description="Basic and acidic residues" evidence="4">
    <location>
        <begin position="575"/>
        <end position="584"/>
    </location>
</feature>
<evidence type="ECO:0000313" key="7">
    <source>
        <dbReference type="Proteomes" id="UP001190700"/>
    </source>
</evidence>
<feature type="domain" description="EF-hand" evidence="5">
    <location>
        <begin position="176"/>
        <end position="212"/>
    </location>
</feature>
<name>A0AAE0GQC5_9CHLO</name>
<feature type="compositionally biased region" description="Low complexity" evidence="4">
    <location>
        <begin position="626"/>
        <end position="638"/>
    </location>
</feature>
<feature type="compositionally biased region" description="Polar residues" evidence="4">
    <location>
        <begin position="277"/>
        <end position="287"/>
    </location>
</feature>
<dbReference type="InterPro" id="IPR018247">
    <property type="entry name" value="EF_Hand_1_Ca_BS"/>
</dbReference>
<dbReference type="Pfam" id="PF13202">
    <property type="entry name" value="EF-hand_5"/>
    <property type="match status" value="2"/>
</dbReference>
<organism evidence="6 7">
    <name type="scientific">Cymbomonas tetramitiformis</name>
    <dbReference type="NCBI Taxonomy" id="36881"/>
    <lineage>
        <taxon>Eukaryota</taxon>
        <taxon>Viridiplantae</taxon>
        <taxon>Chlorophyta</taxon>
        <taxon>Pyramimonadophyceae</taxon>
        <taxon>Pyramimonadales</taxon>
        <taxon>Pyramimonadaceae</taxon>
        <taxon>Cymbomonas</taxon>
    </lineage>
</organism>
<dbReference type="SMART" id="SM00054">
    <property type="entry name" value="EFh"/>
    <property type="match status" value="9"/>
</dbReference>
<feature type="domain" description="EF-hand" evidence="5">
    <location>
        <begin position="696"/>
        <end position="731"/>
    </location>
</feature>
<evidence type="ECO:0000313" key="6">
    <source>
        <dbReference type="EMBL" id="KAK3282210.1"/>
    </source>
</evidence>
<feature type="compositionally biased region" description="Basic and acidic residues" evidence="4">
    <location>
        <begin position="256"/>
        <end position="265"/>
    </location>
</feature>
<evidence type="ECO:0000256" key="3">
    <source>
        <dbReference type="ARBA" id="ARBA00022837"/>
    </source>
</evidence>
<feature type="compositionally biased region" description="Low complexity" evidence="4">
    <location>
        <begin position="307"/>
        <end position="319"/>
    </location>
</feature>
<keyword evidence="3" id="KW-0106">Calcium</keyword>
<feature type="compositionally biased region" description="Low complexity" evidence="4">
    <location>
        <begin position="668"/>
        <end position="678"/>
    </location>
</feature>
<dbReference type="AlphaFoldDB" id="A0AAE0GQC5"/>
<dbReference type="PANTHER" id="PTHR34524">
    <property type="entry name" value="CALCYPHOSIN"/>
    <property type="match status" value="1"/>
</dbReference>
<feature type="domain" description="EF-hand" evidence="5">
    <location>
        <begin position="58"/>
        <end position="93"/>
    </location>
</feature>
<evidence type="ECO:0000256" key="2">
    <source>
        <dbReference type="ARBA" id="ARBA00022737"/>
    </source>
</evidence>
<sequence length="789" mass="89034">MGINQRNCMAPSYINPGNAQRSLRQMSYSQPSGPPGQPFQVHSFLERLRARLAQQGITGIVNFGRKFRQHDDDGNKKIDFEEFHKAIREYGFSGKDVNTNDIRSLFSFFDQDRSGSVNYDEFLFHLRGDMSPNRKHFVDMAFRIMDKNKNGRIEIDDLIGSYSAEKHPEVVNGRKTSDQVLREFLDTFDSDQADGTITKDEWHRYYQNVSASIDDDAYFELMMRNCWHISGGEGQSENTTNRRMLVTRSDGSQSVEEVKNDLGMSREEAARSLRTQFQDSTVGSTWGNAPPQTGAAGAPGTPPSRSPPSQQQYGQSTPPRNSLGSPAYAQPQSSPNQSYAQPASRQMGSPSAPSISSDSIQSFLRKLRQKLREHGVTGIVGIGRKFRQHDDNRNGQLDFDEWRKAIFEYGFSGFDLSNAELRKTFTYFDRDRTGSIDYEEFLVELRGEMNEKRKAFVDMAFNIMDRNGNGVIEAADIKDRYSTSQHPDVRSGLKTPAQVLREFMGTFEGPQKDGRVTHEEWHRYYAGVSASIDDDAYFELMMRNCWHISGGEGQSENTTNRRMLVTRSDGSQSVEEVKNDLGMSREEAARSLRTQFQDSTVGSTWGNAPPQTGAAGAPGTPPSRSPPSQQQYGQSTPPRNSLGSPAYAQPQSSPNQSYAQPASRQMGSPSAPSISSDSIQSFLRKLRQKLREHGVTGIVGIGRKFRQHDDNRNGQLDFDEWRKAIFEYGFSGFDLSNAELRKTFTYFDRDRTGSIDYEEFLVELRGEMNEKRKAFVDMAFNIWTATATE</sequence>
<evidence type="ECO:0000256" key="4">
    <source>
        <dbReference type="SAM" id="MobiDB-lite"/>
    </source>
</evidence>
<keyword evidence="1" id="KW-0479">Metal-binding</keyword>
<feature type="compositionally biased region" description="Low complexity" evidence="4">
    <location>
        <begin position="608"/>
        <end position="618"/>
    </location>
</feature>
<feature type="region of interest" description="Disordered" evidence="4">
    <location>
        <begin position="245"/>
        <end position="265"/>
    </location>
</feature>
<feature type="compositionally biased region" description="Polar residues" evidence="4">
    <location>
        <begin position="320"/>
        <end position="348"/>
    </location>
</feature>
<reference evidence="6 7" key="1">
    <citation type="journal article" date="2015" name="Genome Biol. Evol.">
        <title>Comparative Genomics of a Bacterivorous Green Alga Reveals Evolutionary Causalities and Consequences of Phago-Mixotrophic Mode of Nutrition.</title>
        <authorList>
            <person name="Burns J.A."/>
            <person name="Paasch A."/>
            <person name="Narechania A."/>
            <person name="Kim E."/>
        </authorList>
    </citation>
    <scope>NUCLEOTIDE SEQUENCE [LARGE SCALE GENOMIC DNA]</scope>
    <source>
        <strain evidence="6 7">PLY_AMNH</strain>
    </source>
</reference>
<feature type="domain" description="EF-hand" evidence="5">
    <location>
        <begin position="452"/>
        <end position="487"/>
    </location>
</feature>
<dbReference type="Pfam" id="PF13499">
    <property type="entry name" value="EF-hand_7"/>
    <property type="match status" value="3"/>
</dbReference>
<feature type="region of interest" description="Disordered" evidence="4">
    <location>
        <begin position="596"/>
        <end position="678"/>
    </location>
</feature>
<comment type="caution">
    <text evidence="6">The sequence shown here is derived from an EMBL/GenBank/DDBJ whole genome shotgun (WGS) entry which is preliminary data.</text>
</comment>
<feature type="compositionally biased region" description="Polar residues" evidence="4">
    <location>
        <begin position="596"/>
        <end position="606"/>
    </location>
</feature>
<accession>A0AAE0GQC5</accession>
<dbReference type="Proteomes" id="UP001190700">
    <property type="component" value="Unassembled WGS sequence"/>
</dbReference>
<feature type="domain" description="EF-hand" evidence="5">
    <location>
        <begin position="133"/>
        <end position="168"/>
    </location>
</feature>
<feature type="domain" description="EF-hand" evidence="5">
    <location>
        <begin position="735"/>
        <end position="770"/>
    </location>
</feature>
<evidence type="ECO:0000259" key="5">
    <source>
        <dbReference type="PROSITE" id="PS50222"/>
    </source>
</evidence>
<feature type="compositionally biased region" description="Polar residues" evidence="4">
    <location>
        <begin position="639"/>
        <end position="667"/>
    </location>
</feature>
<dbReference type="CDD" id="cd00051">
    <property type="entry name" value="EFh"/>
    <property type="match status" value="4"/>
</dbReference>
<feature type="compositionally biased region" description="Low complexity" evidence="4">
    <location>
        <begin position="349"/>
        <end position="359"/>
    </location>
</feature>
<feature type="region of interest" description="Disordered" evidence="4">
    <location>
        <begin position="277"/>
        <end position="359"/>
    </location>
</feature>
<feature type="compositionally biased region" description="Low complexity" evidence="4">
    <location>
        <begin position="289"/>
        <end position="299"/>
    </location>
</feature>
<evidence type="ECO:0000256" key="1">
    <source>
        <dbReference type="ARBA" id="ARBA00022723"/>
    </source>
</evidence>
<dbReference type="InterPro" id="IPR051581">
    <property type="entry name" value="Ca-bind"/>
</dbReference>
<dbReference type="PROSITE" id="PS00018">
    <property type="entry name" value="EF_HAND_1"/>
    <property type="match status" value="8"/>
</dbReference>